<gene>
    <name evidence="3" type="ORF">ACFQ03_14800</name>
</gene>
<feature type="transmembrane region" description="Helical" evidence="1">
    <location>
        <begin position="41"/>
        <end position="61"/>
    </location>
</feature>
<dbReference type="InterPro" id="IPR052173">
    <property type="entry name" value="Beta-lactam_resp_regulator"/>
</dbReference>
<evidence type="ECO:0000313" key="3">
    <source>
        <dbReference type="EMBL" id="MFD0870422.1"/>
    </source>
</evidence>
<dbReference type="CDD" id="cd07326">
    <property type="entry name" value="M56_BlaR1_MecR1_like"/>
    <property type="match status" value="1"/>
</dbReference>
<name>A0ABW3DD40_9BACL</name>
<accession>A0ABW3DD40</accession>
<keyword evidence="4" id="KW-1185">Reference proteome</keyword>
<proteinExistence type="predicted"/>
<dbReference type="InterPro" id="IPR008756">
    <property type="entry name" value="Peptidase_M56"/>
</dbReference>
<dbReference type="Gene3D" id="3.30.2010.10">
    <property type="entry name" value="Metalloproteases ('zincins'), catalytic domain"/>
    <property type="match status" value="1"/>
</dbReference>
<dbReference type="EMBL" id="JBHTIU010000047">
    <property type="protein sequence ID" value="MFD0870422.1"/>
    <property type="molecule type" value="Genomic_DNA"/>
</dbReference>
<protein>
    <submittedName>
        <fullName evidence="3">M56 family metallopeptidase</fullName>
    </submittedName>
</protein>
<evidence type="ECO:0000259" key="2">
    <source>
        <dbReference type="Pfam" id="PF05569"/>
    </source>
</evidence>
<sequence>MNSVVKMRLVYALMVFFVLSITMQMGLFLTNQIRDFSLQGIRISGILIDLVIGYTLVRILWRITRQWYLTRKGIKLFRSRAHHKLTKQFNDKYRSWKTELIVVEDDAFIALTIGMLRPKIVVSTGVLKLFNDMEVNAVLLHEWYHCRKRDNIKMFLSTLFADAFGYLPIIQPSVRFYKTMKELLADRFVIKQMGTELHLGNVLLKLVQLGKIKRRKAAVHFTETAIDYRIMQILEPEKAVKVPIALFRPLLLSCVFLLLISIGGSS</sequence>
<dbReference type="RefSeq" id="WP_379289074.1">
    <property type="nucleotide sequence ID" value="NZ_JBHTIU010000047.1"/>
</dbReference>
<dbReference type="PANTHER" id="PTHR34978:SF3">
    <property type="entry name" value="SLR0241 PROTEIN"/>
    <property type="match status" value="1"/>
</dbReference>
<feature type="domain" description="Peptidase M56" evidence="2">
    <location>
        <begin position="60"/>
        <end position="233"/>
    </location>
</feature>
<dbReference type="Pfam" id="PF05569">
    <property type="entry name" value="Peptidase_M56"/>
    <property type="match status" value="1"/>
</dbReference>
<evidence type="ECO:0000313" key="4">
    <source>
        <dbReference type="Proteomes" id="UP001597120"/>
    </source>
</evidence>
<keyword evidence="1" id="KW-0812">Transmembrane</keyword>
<keyword evidence="1" id="KW-0472">Membrane</keyword>
<evidence type="ECO:0000256" key="1">
    <source>
        <dbReference type="SAM" id="Phobius"/>
    </source>
</evidence>
<keyword evidence="1" id="KW-1133">Transmembrane helix</keyword>
<feature type="transmembrane region" description="Helical" evidence="1">
    <location>
        <begin position="245"/>
        <end position="264"/>
    </location>
</feature>
<feature type="transmembrane region" description="Helical" evidence="1">
    <location>
        <begin position="9"/>
        <end position="29"/>
    </location>
</feature>
<dbReference type="PANTHER" id="PTHR34978">
    <property type="entry name" value="POSSIBLE SENSOR-TRANSDUCER PROTEIN BLAR"/>
    <property type="match status" value="1"/>
</dbReference>
<reference evidence="4" key="1">
    <citation type="journal article" date="2019" name="Int. J. Syst. Evol. Microbiol.">
        <title>The Global Catalogue of Microorganisms (GCM) 10K type strain sequencing project: providing services to taxonomists for standard genome sequencing and annotation.</title>
        <authorList>
            <consortium name="The Broad Institute Genomics Platform"/>
            <consortium name="The Broad Institute Genome Sequencing Center for Infectious Disease"/>
            <person name="Wu L."/>
            <person name="Ma J."/>
        </authorList>
    </citation>
    <scope>NUCLEOTIDE SEQUENCE [LARGE SCALE GENOMIC DNA]</scope>
    <source>
        <strain evidence="4">CCUG 57263</strain>
    </source>
</reference>
<organism evidence="3 4">
    <name type="scientific">Paenibacillus residui</name>
    <dbReference type="NCBI Taxonomy" id="629724"/>
    <lineage>
        <taxon>Bacteria</taxon>
        <taxon>Bacillati</taxon>
        <taxon>Bacillota</taxon>
        <taxon>Bacilli</taxon>
        <taxon>Bacillales</taxon>
        <taxon>Paenibacillaceae</taxon>
        <taxon>Paenibacillus</taxon>
    </lineage>
</organism>
<comment type="caution">
    <text evidence="3">The sequence shown here is derived from an EMBL/GenBank/DDBJ whole genome shotgun (WGS) entry which is preliminary data.</text>
</comment>
<dbReference type="Proteomes" id="UP001597120">
    <property type="component" value="Unassembled WGS sequence"/>
</dbReference>